<dbReference type="EMBL" id="CP002955">
    <property type="protein sequence ID" value="AEL28634.1"/>
    <property type="molecule type" value="Genomic_DNA"/>
</dbReference>
<reference evidence="2" key="1">
    <citation type="submission" date="2011-07" db="EMBL/GenBank/DDBJ databases">
        <title>The complete genome of Cyclobacterium marinum DSM 745.</title>
        <authorList>
            <person name="Lucas S."/>
            <person name="Han J."/>
            <person name="Lapidus A."/>
            <person name="Bruce D."/>
            <person name="Goodwin L."/>
            <person name="Pitluck S."/>
            <person name="Peters L."/>
            <person name="Kyrpides N."/>
            <person name="Mavromatis K."/>
            <person name="Ivanova N."/>
            <person name="Ovchinnikova G."/>
            <person name="Chertkov O."/>
            <person name="Detter J.C."/>
            <person name="Tapia R."/>
            <person name="Han C."/>
            <person name="Land M."/>
            <person name="Hauser L."/>
            <person name="Markowitz V."/>
            <person name="Cheng J.-F."/>
            <person name="Hugenholtz P."/>
            <person name="Woyke T."/>
            <person name="Wu D."/>
            <person name="Tindall B."/>
            <person name="Schuetze A."/>
            <person name="Brambilla E."/>
            <person name="Klenk H.-P."/>
            <person name="Eisen J.A."/>
        </authorList>
    </citation>
    <scope>NUCLEOTIDE SEQUENCE [LARGE SCALE GENOMIC DNA]</scope>
    <source>
        <strain evidence="2">ATCC 25205 / DSM 745 / LMG 13164 / NCIMB 1802</strain>
    </source>
</reference>
<dbReference type="eggNOG" id="COG4430">
    <property type="taxonomic scope" value="Bacteria"/>
</dbReference>
<evidence type="ECO:0000313" key="2">
    <source>
        <dbReference type="Proteomes" id="UP000001635"/>
    </source>
</evidence>
<dbReference type="STRING" id="880070.Cycma_4950"/>
<evidence type="ECO:0000313" key="1">
    <source>
        <dbReference type="EMBL" id="AEL28634.1"/>
    </source>
</evidence>
<dbReference type="Proteomes" id="UP000001635">
    <property type="component" value="Chromosome"/>
</dbReference>
<gene>
    <name evidence="1" type="ordered locus">Cycma_4950</name>
</gene>
<protein>
    <recommendedName>
        <fullName evidence="3">Bacteriocin-protection protein, YdeI/OmpD-associated family</fullName>
    </recommendedName>
</protein>
<keyword evidence="2" id="KW-1185">Reference proteome</keyword>
<dbReference type="RefSeq" id="WP_014022914.1">
    <property type="nucleotide sequence ID" value="NC_015914.1"/>
</dbReference>
<dbReference type="KEGG" id="cmr:Cycma_4950"/>
<name>G0J7I0_CYCMS</name>
<dbReference type="AlphaFoldDB" id="G0J7I0"/>
<evidence type="ECO:0008006" key="3">
    <source>
        <dbReference type="Google" id="ProtNLM"/>
    </source>
</evidence>
<organism evidence="1 2">
    <name type="scientific">Cyclobacterium marinum (strain ATCC 25205 / DSM 745 / LMG 13164 / NCIMB 1802)</name>
    <name type="common">Flectobacillus marinus</name>
    <dbReference type="NCBI Taxonomy" id="880070"/>
    <lineage>
        <taxon>Bacteria</taxon>
        <taxon>Pseudomonadati</taxon>
        <taxon>Bacteroidota</taxon>
        <taxon>Cytophagia</taxon>
        <taxon>Cytophagales</taxon>
        <taxon>Cyclobacteriaceae</taxon>
        <taxon>Cyclobacterium</taxon>
    </lineage>
</organism>
<dbReference type="HOGENOM" id="CLU_076645_2_0_10"/>
<dbReference type="Pfam" id="PF13376">
    <property type="entry name" value="OmdA"/>
    <property type="match status" value="1"/>
</dbReference>
<proteinExistence type="predicted"/>
<dbReference type="OrthoDB" id="9796999at2"/>
<accession>G0J7I0</accession>
<sequence length="193" mass="22327">MAKVVIEDFCPLDKDEWGDWLARNHNTAKGIWLIIYKKSSSRPNLTWSESVDEALRFGWIDSLKKTIDNEKYRQYFCKRKANSIWSKTNKDKIEALLKDGRMAEAGIKAVEIAKKNGSWARLDAAESLEVPLDLAKEFKKFPESRDFFDSQSISIRKSLLIWIAMAKRPATREKRVQEIAECAAQELKPIAFR</sequence>